<dbReference type="Proteomes" id="UP000650424">
    <property type="component" value="Unassembled WGS sequence"/>
</dbReference>
<comment type="caution">
    <text evidence="1">The sequence shown here is derived from an EMBL/GenBank/DDBJ whole genome shotgun (WGS) entry which is preliminary data.</text>
</comment>
<evidence type="ECO:0000313" key="2">
    <source>
        <dbReference type="Proteomes" id="UP000650424"/>
    </source>
</evidence>
<organism evidence="1 2">
    <name type="scientific">Undibacterium hunanense</name>
    <dbReference type="NCBI Taxonomy" id="2762292"/>
    <lineage>
        <taxon>Bacteria</taxon>
        <taxon>Pseudomonadati</taxon>
        <taxon>Pseudomonadota</taxon>
        <taxon>Betaproteobacteria</taxon>
        <taxon>Burkholderiales</taxon>
        <taxon>Oxalobacteraceae</taxon>
        <taxon>Undibacterium</taxon>
    </lineage>
</organism>
<protein>
    <submittedName>
        <fullName evidence="1">Uncharacterized protein</fullName>
    </submittedName>
</protein>
<keyword evidence="2" id="KW-1185">Reference proteome</keyword>
<gene>
    <name evidence="1" type="ORF">H8L32_17825</name>
</gene>
<dbReference type="EMBL" id="JACOGF010000009">
    <property type="protein sequence ID" value="MBC3919354.1"/>
    <property type="molecule type" value="Genomic_DNA"/>
</dbReference>
<reference evidence="1 2" key="1">
    <citation type="submission" date="2020-08" db="EMBL/GenBank/DDBJ databases">
        <title>Novel species isolated from subtropical streams in China.</title>
        <authorList>
            <person name="Lu H."/>
        </authorList>
    </citation>
    <scope>NUCLEOTIDE SEQUENCE [LARGE SCALE GENOMIC DNA]</scope>
    <source>
        <strain evidence="1 2">CY18W</strain>
    </source>
</reference>
<sequence length="106" mass="11896">MYPWLWVWSPQVHFPWSGNVAQKIEPRTWFNAMIPPVSGDAEIEAQVFNAASYGTQLGLIIDILLDIVKETEDLSPKASASLKELSVLKSKIEDIKKRSGTPSRIN</sequence>
<accession>A0ABR6ZU16</accession>
<proteinExistence type="predicted"/>
<dbReference type="RefSeq" id="WP_186948613.1">
    <property type="nucleotide sequence ID" value="NZ_JACOGF010000009.1"/>
</dbReference>
<name>A0ABR6ZU16_9BURK</name>
<evidence type="ECO:0000313" key="1">
    <source>
        <dbReference type="EMBL" id="MBC3919354.1"/>
    </source>
</evidence>